<name>A0A5J5D5D2_9PERO</name>
<dbReference type="InterPro" id="IPR009079">
    <property type="entry name" value="4_helix_cytokine-like_core"/>
</dbReference>
<sequence>MTPQLCLSLSSKRKLKHLSHTQDQCITTALDCVRKELNGTVRDECEDPKERINDALAFLDGLIEERLGKSR</sequence>
<keyword evidence="2" id="KW-1185">Reference proteome</keyword>
<organism evidence="1 2">
    <name type="scientific">Etheostoma spectabile</name>
    <name type="common">orangethroat darter</name>
    <dbReference type="NCBI Taxonomy" id="54343"/>
    <lineage>
        <taxon>Eukaryota</taxon>
        <taxon>Metazoa</taxon>
        <taxon>Chordata</taxon>
        <taxon>Craniata</taxon>
        <taxon>Vertebrata</taxon>
        <taxon>Euteleostomi</taxon>
        <taxon>Actinopterygii</taxon>
        <taxon>Neopterygii</taxon>
        <taxon>Teleostei</taxon>
        <taxon>Neoteleostei</taxon>
        <taxon>Acanthomorphata</taxon>
        <taxon>Eupercaria</taxon>
        <taxon>Perciformes</taxon>
        <taxon>Percoidei</taxon>
        <taxon>Percidae</taxon>
        <taxon>Etheostomatinae</taxon>
        <taxon>Etheostoma</taxon>
    </lineage>
</organism>
<protein>
    <submittedName>
        <fullName evidence="1">Uncharacterized protein</fullName>
    </submittedName>
</protein>
<dbReference type="AlphaFoldDB" id="A0A5J5D5D2"/>
<accession>A0A5J5D5D2</accession>
<feature type="non-terminal residue" evidence="1">
    <location>
        <position position="71"/>
    </location>
</feature>
<comment type="caution">
    <text evidence="1">The sequence shown here is derived from an EMBL/GenBank/DDBJ whole genome shotgun (WGS) entry which is preliminary data.</text>
</comment>
<proteinExistence type="predicted"/>
<evidence type="ECO:0000313" key="1">
    <source>
        <dbReference type="EMBL" id="KAA8588604.1"/>
    </source>
</evidence>
<gene>
    <name evidence="1" type="ORF">FQN60_009949</name>
</gene>
<dbReference type="Proteomes" id="UP000327493">
    <property type="component" value="Chromosome 10"/>
</dbReference>
<evidence type="ECO:0000313" key="2">
    <source>
        <dbReference type="Proteomes" id="UP000327493"/>
    </source>
</evidence>
<reference evidence="1 2" key="1">
    <citation type="submission" date="2019-08" db="EMBL/GenBank/DDBJ databases">
        <title>A chromosome-level genome assembly, high-density linkage maps, and genome scans reveal the genomic architecture of hybrid incompatibilities underlying speciation via character displacement in darters (Percidae: Etheostominae).</title>
        <authorList>
            <person name="Moran R.L."/>
            <person name="Catchen J.M."/>
            <person name="Fuller R.C."/>
        </authorList>
    </citation>
    <scope>NUCLEOTIDE SEQUENCE [LARGE SCALE GENOMIC DNA]</scope>
    <source>
        <strain evidence="1">EspeVRDwgs_2016</strain>
        <tissue evidence="1">Muscle</tissue>
    </source>
</reference>
<dbReference type="EMBL" id="VOFY01000010">
    <property type="protein sequence ID" value="KAA8588604.1"/>
    <property type="molecule type" value="Genomic_DNA"/>
</dbReference>
<dbReference type="Gene3D" id="1.20.1250.70">
    <property type="entry name" value="Interleukin-15/Interleukin-21"/>
    <property type="match status" value="1"/>
</dbReference>